<reference evidence="4 5" key="1">
    <citation type="journal article" date="2020" name="Microbes Environ.">
        <title>Synthetic bacterial community of duckweed: a simple and stable system to study plant-microbe interactions.</title>
        <authorList>
            <person name="Ishizawa H."/>
            <person name="Tada M."/>
            <person name="Kuroda M."/>
            <person name="Inoue D."/>
            <person name="Futamata H."/>
            <person name="Ike M."/>
        </authorList>
    </citation>
    <scope>NUCLEOTIDE SEQUENCE [LARGE SCALE GENOMIC DNA]</scope>
    <source>
        <strain evidence="4 5">DW100</strain>
    </source>
</reference>
<keyword evidence="2" id="KW-0732">Signal</keyword>
<dbReference type="PANTHER" id="PTHR32305:SF15">
    <property type="entry name" value="PROTEIN RHSA-RELATED"/>
    <property type="match status" value="1"/>
</dbReference>
<dbReference type="Pfam" id="PF20041">
    <property type="entry name" value="DUF6443"/>
    <property type="match status" value="1"/>
</dbReference>
<dbReference type="EMBL" id="AP029022">
    <property type="protein sequence ID" value="BEV04625.1"/>
    <property type="molecule type" value="Genomic_DNA"/>
</dbReference>
<dbReference type="Proteomes" id="UP001380186">
    <property type="component" value="Chromosome"/>
</dbReference>
<proteinExistence type="predicted"/>
<feature type="domain" description="DUF6443" evidence="3">
    <location>
        <begin position="32"/>
        <end position="157"/>
    </location>
</feature>
<evidence type="ECO:0000256" key="1">
    <source>
        <dbReference type="SAM" id="MobiDB-lite"/>
    </source>
</evidence>
<sequence length="1236" mass="137423">MRKYSTTKAFSLLGLSIAAMSFAQSQNENYIQSQSCLNDDCSRKSETITYFDGLGRPKQIISVKAAPGGKDLVTPVTYDGFGRQVKNILPVPAATQNSSIHTGITDETAANSYYGVSNAYSEKEMENSPLDRVLQQASPGEPWKMSSGHTQKLKYETNLGTEVKKFITSTTTSTVNNVSTTVSTLSVSSDNSGYYPAATLYKNTVTDEDGNPVTEFKNGQGQTILVRRNDGVQNVDTYYVYNEYNQLAFVLSPKAVKQISDNSNLITDAILNELCYQYRYDGRDRLVEKRLPGKEWELMVYDKQDRVVLTQDAILRTVNNTFGSKGWLFTKYDEFGRVAYTGFFSNTASRQVMQNALNSMTANAYNTERRSSTSFNLQGLEVYYDKQAFPTGSMTLLSVNYYDTYPPEAPAVPATVLGQHTMKQTLGSSEDASTMGILTAAYVKNIEDNNWTKTYSYYDSMGRAIATKSTNHLGGYTNTETELDFAGVPVKTNTYHLRKQGEVGVTVQERFEYDSQNRLVKHYHQVDNNPEELLAENTYNDLSQLVNKKVGSTSGSAPLQSIDYDYNIRGWMTEINKNQMAATDLGGKLFSYKIKYTSREGIENPDTAQFSGKNVVPKYNGNITEVDWRAVESIGANPSTTPKRYGYAYDKINRLTAGFYQNPQNPNSKENTESLAYDLNGNITSLYRTSVLEYGNTTPTMIDNLQYIYASGNISNRLTNINDYAQNATGYEGGGQTIGYDVNGNMISMPDKGISVIKYNHLNLPHHLEYSRDGIEMVKLDTKYRADGTKLRKVNTTTISGINGYTTSVKTIDYLDGFQYQNITNSGGGGGGSSSFSASNLESSRAMETQAFSLVDIGGLEPVGMLKNSELQFLPTSEGFYDYIKNQYIYQYKDHLGNTRVSFGKNSAGVLEIVDANDYYPFGMNHLKSGNSFFGSSSYKNYKYQGQELQETGFYSFKWRNYMPDVGRFFNIDPLAEKYTYNSTYAFQENKMGMGVELEGLELLKNHTGFFAIHGNAMRVVRAPISQISNGYATFTPADIGLSTQGYNPGAARMSDGSSGLKLKSYAYSGPTPNGGTMENVKEMPESTDSQKFKTYRRNKERVITNQRIIFYDKLNTGLGGAQELLGLLDLAANVPDAIKSTKAYIQASKDVKLIEGQAMRMDDAINYVDSSGIEMSQQTRNDVINFVFDGTLPNPGAGLMPNSLIIQNGTQILRNNNLPVQPLNEQLNTNKKVLP</sequence>
<evidence type="ECO:0000259" key="3">
    <source>
        <dbReference type="Pfam" id="PF20041"/>
    </source>
</evidence>
<dbReference type="NCBIfam" id="TIGR03696">
    <property type="entry name" value="Rhs_assc_core"/>
    <property type="match status" value="1"/>
</dbReference>
<evidence type="ECO:0000313" key="4">
    <source>
        <dbReference type="EMBL" id="BEV04625.1"/>
    </source>
</evidence>
<dbReference type="InterPro" id="IPR045619">
    <property type="entry name" value="DUF6443"/>
</dbReference>
<dbReference type="InterPro" id="IPR050708">
    <property type="entry name" value="T6SS_VgrG/RHS"/>
</dbReference>
<evidence type="ECO:0000256" key="2">
    <source>
        <dbReference type="SAM" id="SignalP"/>
    </source>
</evidence>
<gene>
    <name evidence="4" type="ORF">CRDW_19990</name>
</gene>
<accession>A0ABM8K7N0</accession>
<dbReference type="RefSeq" id="WP_338612529.1">
    <property type="nucleotide sequence ID" value="NZ_AP029022.1"/>
</dbReference>
<feature type="compositionally biased region" description="Basic and acidic residues" evidence="1">
    <location>
        <begin position="1080"/>
        <end position="1092"/>
    </location>
</feature>
<feature type="chain" id="PRO_5047002197" evidence="2">
    <location>
        <begin position="24"/>
        <end position="1236"/>
    </location>
</feature>
<feature type="signal peptide" evidence="2">
    <location>
        <begin position="1"/>
        <end position="23"/>
    </location>
</feature>
<name>A0ABM8K7N0_9FLAO</name>
<protein>
    <submittedName>
        <fullName evidence="4">DUF6443 domain-containing protein</fullName>
    </submittedName>
</protein>
<organism evidence="4 5">
    <name type="scientific">Chryseobacterium gambrini</name>
    <dbReference type="NCBI Taxonomy" id="373672"/>
    <lineage>
        <taxon>Bacteria</taxon>
        <taxon>Pseudomonadati</taxon>
        <taxon>Bacteroidota</taxon>
        <taxon>Flavobacteriia</taxon>
        <taxon>Flavobacteriales</taxon>
        <taxon>Weeksellaceae</taxon>
        <taxon>Chryseobacterium group</taxon>
        <taxon>Chryseobacterium</taxon>
    </lineage>
</organism>
<feature type="region of interest" description="Disordered" evidence="1">
    <location>
        <begin position="1072"/>
        <end position="1092"/>
    </location>
</feature>
<dbReference type="Gene3D" id="2.180.10.10">
    <property type="entry name" value="RHS repeat-associated core"/>
    <property type="match status" value="1"/>
</dbReference>
<dbReference type="PANTHER" id="PTHR32305">
    <property type="match status" value="1"/>
</dbReference>
<keyword evidence="5" id="KW-1185">Reference proteome</keyword>
<evidence type="ECO:0000313" key="5">
    <source>
        <dbReference type="Proteomes" id="UP001380186"/>
    </source>
</evidence>
<dbReference type="InterPro" id="IPR022385">
    <property type="entry name" value="Rhs_assc_core"/>
</dbReference>